<dbReference type="EMBL" id="BMXS01000001">
    <property type="protein sequence ID" value="GGX79740.1"/>
    <property type="molecule type" value="Genomic_DNA"/>
</dbReference>
<accession>A0ABQ2YCI3</accession>
<reference evidence="2" key="1">
    <citation type="journal article" date="2019" name="Int. J. Syst. Evol. Microbiol.">
        <title>The Global Catalogue of Microorganisms (GCM) 10K type strain sequencing project: providing services to taxonomists for standard genome sequencing and annotation.</title>
        <authorList>
            <consortium name="The Broad Institute Genomics Platform"/>
            <consortium name="The Broad Institute Genome Sequencing Center for Infectious Disease"/>
            <person name="Wu L."/>
            <person name="Ma J."/>
        </authorList>
    </citation>
    <scope>NUCLEOTIDE SEQUENCE [LARGE SCALE GENOMIC DNA]</scope>
    <source>
        <strain evidence="2">KCTC 22228</strain>
    </source>
</reference>
<dbReference type="RefSeq" id="WP_189465602.1">
    <property type="nucleotide sequence ID" value="NZ_BMXS01000001.1"/>
</dbReference>
<evidence type="ECO:0000313" key="1">
    <source>
        <dbReference type="EMBL" id="GGX79740.1"/>
    </source>
</evidence>
<sequence>MSCVHDCKTPPVFPLRIDNRRGLPAIQYRIGDYGSFREHMLDRLDKSRTLADWTHRGSDDPGISLIEGTAIVADILSFYQTLYANETLIRTARWRESVNRLVQLSGYRMAPGVAGEATFALTVQGEDAATIPKGFGFKVELEGRDEAVVFETTRTATAYPAQNEFHLYRPRKGLQPVTTGLTALEMHAVDGDQDVASLASIAFRPGDRILLLPDLTPFASGGGSYDASHPQARPEIVIVKRVERVLNRIIVHFEGALTIPRDAIVEAYVIDRSFRHFGHNAPARIGRLNEATGFMTMEATDFERRIYGTDFGDGEFYSTLPMLELPLDQDVDDVAVGSKLICHGLAEFDGSGGSVPFTVVRSIEALRSDTLVWGGVSGACAVVSMDARMIANLAILNEKADIRRLQIHEAVSPTLQFRAPSDWHSGPFPVTESGYEIHYYGLLGDAARLVGRELMLAGDDGRMQTVKVLEETTLDASGRDPAQPWLWPLMFDQQPIFERDWFKEEAPRVTVHGNLVHADQGETQKPTVLGSGDGRRKFQTLSLPKHPLTYRLLSEATPPQVPALEVHVDGVRWRRVDTFFNAGPSDRVYVVREDEEGNSYIQCGDGINGAVFPSGRHNIEVVFRKGVGGRGEAAGKPKPTGKLKPLKEAVMLGPAVGGGDPETMQSAREAAPARMQSLGRLVGLADYEAETLALPGVLKARADWVAPTGTPRIRLTVLSESGDPAEVNKVRQSLQAANRCRGASRHPIQVINGVRKFVLVDLSAGFDPDYRSEDIRAAILGTLGAWGAEGDSPGITGLFALAERRFGQGAHVSQILAAVQNIEGVNWVRVDAFLPLPLGSPPETDPSELTLPASPVREARIDCSSAELLSLYQEHLVINLSADTLAEACDP</sequence>
<comment type="caution">
    <text evidence="1">The sequence shown here is derived from an EMBL/GenBank/DDBJ whole genome shotgun (WGS) entry which is preliminary data.</text>
</comment>
<organism evidence="1 2">
    <name type="scientific">Litchfieldella qijiaojingensis</name>
    <dbReference type="NCBI Taxonomy" id="980347"/>
    <lineage>
        <taxon>Bacteria</taxon>
        <taxon>Pseudomonadati</taxon>
        <taxon>Pseudomonadota</taxon>
        <taxon>Gammaproteobacteria</taxon>
        <taxon>Oceanospirillales</taxon>
        <taxon>Halomonadaceae</taxon>
        <taxon>Litchfieldella</taxon>
    </lineage>
</organism>
<evidence type="ECO:0008006" key="3">
    <source>
        <dbReference type="Google" id="ProtNLM"/>
    </source>
</evidence>
<name>A0ABQ2YCI3_9GAMM</name>
<keyword evidence="2" id="KW-1185">Reference proteome</keyword>
<dbReference type="Proteomes" id="UP000653056">
    <property type="component" value="Unassembled WGS sequence"/>
</dbReference>
<protein>
    <recommendedName>
        <fullName evidence="3">Baseplate assembly protein</fullName>
    </recommendedName>
</protein>
<evidence type="ECO:0000313" key="2">
    <source>
        <dbReference type="Proteomes" id="UP000653056"/>
    </source>
</evidence>
<gene>
    <name evidence="1" type="ORF">GCM10007160_03920</name>
</gene>
<proteinExistence type="predicted"/>